<feature type="non-terminal residue" evidence="1">
    <location>
        <position position="1"/>
    </location>
</feature>
<dbReference type="Gene3D" id="2.160.20.10">
    <property type="entry name" value="Single-stranded right-handed beta-helix, Pectin lyase-like"/>
    <property type="match status" value="1"/>
</dbReference>
<name>Q2PBQ3_HAEIF</name>
<feature type="non-terminal residue" evidence="1">
    <location>
        <position position="357"/>
    </location>
</feature>
<organism evidence="1">
    <name type="scientific">Haemophilus influenzae</name>
    <dbReference type="NCBI Taxonomy" id="727"/>
    <lineage>
        <taxon>Bacteria</taxon>
        <taxon>Pseudomonadati</taxon>
        <taxon>Pseudomonadota</taxon>
        <taxon>Gammaproteobacteria</taxon>
        <taxon>Pasteurellales</taxon>
        <taxon>Pasteurellaceae</taxon>
        <taxon>Haemophilus</taxon>
    </lineage>
</organism>
<gene>
    <name evidence="1" type="primary">hmw2A</name>
</gene>
<reference evidence="1" key="1">
    <citation type="journal article" date="2006" name="Infect. Immun.">
        <title>Conservation and diversity of HMW1 and HMW2 adhesin binding domains among invasive nontypeable Haemophilus influenzae isolates.</title>
        <authorList>
            <person name="Giufre M."/>
            <person name="Muscillo M."/>
            <person name="Spigaglia P."/>
            <person name="Cardines R."/>
            <person name="Mastrantonio P."/>
            <person name="Cerquetti M."/>
        </authorList>
    </citation>
    <scope>NUCLEOTIDE SEQUENCE</scope>
    <source>
        <strain evidence="1">Hi142</strain>
    </source>
</reference>
<dbReference type="EMBL" id="AJ937353">
    <property type="protein sequence ID" value="CAI77655.1"/>
    <property type="molecule type" value="Genomic_DNA"/>
</dbReference>
<evidence type="ECO:0000313" key="1">
    <source>
        <dbReference type="EMBL" id="CAI77655.1"/>
    </source>
</evidence>
<accession>Q2PBQ3</accession>
<protein>
    <submittedName>
        <fullName evidence="1">Adhesin</fullName>
    </submittedName>
</protein>
<dbReference type="AlphaFoldDB" id="Q2PBQ3"/>
<sequence length="357" mass="38398">AIVWGDIALINGNINAQGSDIAKTGGFVETSGHDLFIKDNTTVDAKEWLLDPDNVSINAPALGRTESTPNNNEYDSPNQINYKNKPSLSTLTNTTLERILKRNTSVNITATKTITVNSDINIGDSSHLTLWSEGQGGGGVNVTGNITSTTNGNLTIYSGGWVDVHKNITLKSGYLNITTKQGDIAFEDKPGLSNLTITAKGTIAVNNKKGFRFDNVTLNGTGGGLSFKYIETGNRNSNFETHFRGRLNISGKVDILMQARHENWNLTHWGRSHWNVTRLNVSENSYFNVTIDSSGSASSPGAGPLNAQSGLNGISFNNDTVFNIAANSAVNFNIKPPIVDKVTNGNHTLFKGNISVL</sequence>
<proteinExistence type="predicted"/>
<dbReference type="InterPro" id="IPR012334">
    <property type="entry name" value="Pectin_lyas_fold"/>
</dbReference>